<evidence type="ECO:0000313" key="3">
    <source>
        <dbReference type="Proteomes" id="UP000816034"/>
    </source>
</evidence>
<feature type="region of interest" description="Disordered" evidence="1">
    <location>
        <begin position="575"/>
        <end position="641"/>
    </location>
</feature>
<feature type="compositionally biased region" description="Low complexity" evidence="1">
    <location>
        <begin position="268"/>
        <end position="282"/>
    </location>
</feature>
<feature type="region of interest" description="Disordered" evidence="1">
    <location>
        <begin position="431"/>
        <end position="490"/>
    </location>
</feature>
<dbReference type="AlphaFoldDB" id="A0AA88GNF5"/>
<accession>A0AA88GNF5</accession>
<keyword evidence="3" id="KW-1185">Reference proteome</keyword>
<dbReference type="EMBL" id="PYSW02000028">
    <property type="protein sequence ID" value="KAG2379538.1"/>
    <property type="molecule type" value="Genomic_DNA"/>
</dbReference>
<reference evidence="2 3" key="1">
    <citation type="journal article" date="2018" name="BMC Genomics">
        <title>The genome of Naegleria lovaniensis, the basis for a comparative approach to unravel pathogenicity factors of the human pathogenic amoeba N. fowleri.</title>
        <authorList>
            <person name="Liechti N."/>
            <person name="Schurch N."/>
            <person name="Bruggmann R."/>
            <person name="Wittwer M."/>
        </authorList>
    </citation>
    <scope>NUCLEOTIDE SEQUENCE [LARGE SCALE GENOMIC DNA]</scope>
    <source>
        <strain evidence="2 3">ATCC 30569</strain>
    </source>
</reference>
<organism evidence="2 3">
    <name type="scientific">Naegleria lovaniensis</name>
    <name type="common">Amoeba</name>
    <dbReference type="NCBI Taxonomy" id="51637"/>
    <lineage>
        <taxon>Eukaryota</taxon>
        <taxon>Discoba</taxon>
        <taxon>Heterolobosea</taxon>
        <taxon>Tetramitia</taxon>
        <taxon>Eutetramitia</taxon>
        <taxon>Vahlkampfiidae</taxon>
        <taxon>Naegleria</taxon>
    </lineage>
</organism>
<feature type="compositionally biased region" description="Polar residues" evidence="1">
    <location>
        <begin position="298"/>
        <end position="319"/>
    </location>
</feature>
<feature type="compositionally biased region" description="Low complexity" evidence="1">
    <location>
        <begin position="434"/>
        <end position="451"/>
    </location>
</feature>
<feature type="compositionally biased region" description="Low complexity" evidence="1">
    <location>
        <begin position="380"/>
        <end position="390"/>
    </location>
</feature>
<feature type="region of interest" description="Disordered" evidence="1">
    <location>
        <begin position="648"/>
        <end position="667"/>
    </location>
</feature>
<sequence>MNQSSTATTDHSESSPFRRGSENQHAPNHDSMTHSNHSDSNEDLSVLAAKQQKLSKLYMDNVPSHVYPEGTLYYNSASTNFQGAANTNTAGPIRKQSTSPILTASNMLAPNTQNMRIAAQDAAFDSLTNAPNQMPHQSMINNRQSSNNGTLMLKRSSSQQQTNESQLTASTSATPHHNYSSPTLLYPPPPPSSSSSSSQSIQNMYSNTSGGSNSGNPMTSSTTTPTSSSSAYNHHHGSSPYHHHHHHHHSQHHHEMPSPSDPYEMVHSSSSSSEKLPSLHSLMEPPTHQSAADGIGASSKNNHSISVTRGSNSSAGMQQVPTHHHSHVSGGSTPFQHNHSQHGNTTSNHHHHNKRAPYASSMPHATTTQPVPYHVEPVHSYGSSNNNSKASSHHMDMFGHSPGVPVASSSHVQQNYPIRHSPYGETNSHMYPPGVVAASSSRKVRSGSGASMGARENETSQSSSYLFDHPGKVNNQKKKAKESTDDYNEDKKNWKKKRLFSLDEVTDLVAFVKQRSENQELARDVNYAIFKEYEKLQGERRRASVYRKKYVQLFERNLIAKDGTIDPSLFQEYDQRSYPKNSSKSYVSEDVPTKEESSKRKYDEESFSDSDDSLDEDKKGGTESPLHPSTSYKRPKAENNKKYMVEETTNFEESEKDSTPTRASSEIQQDPNITICVSLNGRNYLHILERETFKSIEQLFAHFKEQSNSSLRGLSATSSDESDQAPTDTIQLQTIDYYDNTFHEWIEVNSLSIQRVLGTNPIKLRLNTA</sequence>
<gene>
    <name evidence="2" type="ORF">C9374_006655</name>
</gene>
<feature type="compositionally biased region" description="Basic and acidic residues" evidence="1">
    <location>
        <begin position="591"/>
        <end position="604"/>
    </location>
</feature>
<comment type="caution">
    <text evidence="2">The sequence shown here is derived from an EMBL/GenBank/DDBJ whole genome shotgun (WGS) entry which is preliminary data.</text>
</comment>
<feature type="compositionally biased region" description="Polar residues" evidence="1">
    <location>
        <begin position="128"/>
        <end position="178"/>
    </location>
</feature>
<feature type="compositionally biased region" description="Acidic residues" evidence="1">
    <location>
        <begin position="605"/>
        <end position="615"/>
    </location>
</feature>
<evidence type="ECO:0000313" key="2">
    <source>
        <dbReference type="EMBL" id="KAG2379538.1"/>
    </source>
</evidence>
<dbReference type="RefSeq" id="XP_044546800.1">
    <property type="nucleotide sequence ID" value="XM_044696539.1"/>
</dbReference>
<feature type="compositionally biased region" description="Low complexity" evidence="1">
    <location>
        <begin position="328"/>
        <end position="347"/>
    </location>
</feature>
<name>A0AA88GNF5_NAELO</name>
<feature type="compositionally biased region" description="Basic residues" evidence="1">
    <location>
        <begin position="233"/>
        <end position="252"/>
    </location>
</feature>
<evidence type="ECO:0000256" key="1">
    <source>
        <dbReference type="SAM" id="MobiDB-lite"/>
    </source>
</evidence>
<dbReference type="Proteomes" id="UP000816034">
    <property type="component" value="Unassembled WGS sequence"/>
</dbReference>
<feature type="region of interest" description="Disordered" evidence="1">
    <location>
        <begin position="128"/>
        <end position="392"/>
    </location>
</feature>
<proteinExistence type="predicted"/>
<dbReference type="GeneID" id="68099109"/>
<feature type="compositionally biased region" description="Basic and acidic residues" evidence="1">
    <location>
        <begin position="481"/>
        <end position="490"/>
    </location>
</feature>
<feature type="compositionally biased region" description="Basic and acidic residues" evidence="1">
    <location>
        <begin position="19"/>
        <end position="40"/>
    </location>
</feature>
<feature type="region of interest" description="Disordered" evidence="1">
    <location>
        <begin position="1"/>
        <end position="42"/>
    </location>
</feature>
<protein>
    <submittedName>
        <fullName evidence="2">Uncharacterized protein</fullName>
    </submittedName>
</protein>
<feature type="compositionally biased region" description="Low complexity" evidence="1">
    <location>
        <begin position="193"/>
        <end position="230"/>
    </location>
</feature>